<proteinExistence type="predicted"/>
<dbReference type="SUPFAM" id="SSF46785">
    <property type="entry name" value="Winged helix' DNA-binding domain"/>
    <property type="match status" value="1"/>
</dbReference>
<keyword evidence="7" id="KW-1185">Reference proteome</keyword>
<dbReference type="PANTHER" id="PTHR44846:SF17">
    <property type="entry name" value="GNTR-FAMILY TRANSCRIPTIONAL REGULATOR"/>
    <property type="match status" value="1"/>
</dbReference>
<evidence type="ECO:0000313" key="6">
    <source>
        <dbReference type="EMBL" id="QCN83704.1"/>
    </source>
</evidence>
<reference evidence="6 7" key="1">
    <citation type="submission" date="2018-04" db="EMBL/GenBank/DDBJ databases">
        <title>Complete genome sequences of Streptomyces griseoviridis K61 and characterization of antagonistic properties of biological control agents.</title>
        <authorList>
            <person name="Mariita R.M."/>
            <person name="Sello J.K."/>
        </authorList>
    </citation>
    <scope>NUCLEOTIDE SEQUENCE [LARGE SCALE GENOMIC DNA]</scope>
    <source>
        <strain evidence="6 7">K61</strain>
    </source>
</reference>
<feature type="region of interest" description="Disordered" evidence="4">
    <location>
        <begin position="100"/>
        <end position="156"/>
    </location>
</feature>
<gene>
    <name evidence="6" type="ORF">DDJ31_00935</name>
</gene>
<feature type="domain" description="HTH gntR-type" evidence="5">
    <location>
        <begin position="25"/>
        <end position="93"/>
    </location>
</feature>
<dbReference type="Proteomes" id="UP000501753">
    <property type="component" value="Chromosome"/>
</dbReference>
<dbReference type="InterPro" id="IPR000524">
    <property type="entry name" value="Tscrpt_reg_HTH_GntR"/>
</dbReference>
<accession>A0ABX5TPI9</accession>
<dbReference type="PROSITE" id="PS50949">
    <property type="entry name" value="HTH_GNTR"/>
    <property type="match status" value="1"/>
</dbReference>
<protein>
    <recommendedName>
        <fullName evidence="5">HTH gntR-type domain-containing protein</fullName>
    </recommendedName>
</protein>
<dbReference type="Gene3D" id="1.10.10.10">
    <property type="entry name" value="Winged helix-like DNA-binding domain superfamily/Winged helix DNA-binding domain"/>
    <property type="match status" value="1"/>
</dbReference>
<name>A0ABX5TPI9_STRGD</name>
<evidence type="ECO:0000256" key="4">
    <source>
        <dbReference type="SAM" id="MobiDB-lite"/>
    </source>
</evidence>
<keyword evidence="2" id="KW-0238">DNA-binding</keyword>
<evidence type="ECO:0000256" key="1">
    <source>
        <dbReference type="ARBA" id="ARBA00023015"/>
    </source>
</evidence>
<dbReference type="InterPro" id="IPR011663">
    <property type="entry name" value="UTRA"/>
</dbReference>
<dbReference type="PANTHER" id="PTHR44846">
    <property type="entry name" value="MANNOSYL-D-GLYCERATE TRANSPORT/METABOLISM SYSTEM REPRESSOR MNGR-RELATED"/>
    <property type="match status" value="1"/>
</dbReference>
<sequence>MFPRSLQNFSDRETVVRKVRRLVRVAFYRRVAEDIRRRIESGEFPPGALLPSRAALATEYAVGANVAAAAVRLLVSEGLARGRTGRGVFVRERTSASTMARSWTHERLQGRLAVHPDLRRTGPPAPGDDGGPGAGSERGVPSSRTEGADPDIARRLRVPPGEPVIRSEYQLSNDGLPAMICVSWEPLEITGGTPVSLPGAGPLAGGSVVARMSYIGIRVTRSTETVTARLATPDEAAALDLGRGAAVAAIERTYWAGERPLETADLVVPGDRFHLAYEIPAEPDR</sequence>
<dbReference type="Pfam" id="PF07702">
    <property type="entry name" value="UTRA"/>
    <property type="match status" value="1"/>
</dbReference>
<dbReference type="EMBL" id="CP029078">
    <property type="protein sequence ID" value="QCN83704.1"/>
    <property type="molecule type" value="Genomic_DNA"/>
</dbReference>
<keyword evidence="3" id="KW-0804">Transcription</keyword>
<dbReference type="InterPro" id="IPR050679">
    <property type="entry name" value="Bact_HTH_transcr_reg"/>
</dbReference>
<dbReference type="SMART" id="SM00345">
    <property type="entry name" value="HTH_GNTR"/>
    <property type="match status" value="1"/>
</dbReference>
<dbReference type="SMART" id="SM00866">
    <property type="entry name" value="UTRA"/>
    <property type="match status" value="1"/>
</dbReference>
<evidence type="ECO:0000259" key="5">
    <source>
        <dbReference type="PROSITE" id="PS50949"/>
    </source>
</evidence>
<dbReference type="InterPro" id="IPR036390">
    <property type="entry name" value="WH_DNA-bd_sf"/>
</dbReference>
<feature type="compositionally biased region" description="Basic and acidic residues" evidence="4">
    <location>
        <begin position="103"/>
        <end position="120"/>
    </location>
</feature>
<evidence type="ECO:0000256" key="3">
    <source>
        <dbReference type="ARBA" id="ARBA00023163"/>
    </source>
</evidence>
<dbReference type="Gene3D" id="3.40.1410.10">
    <property type="entry name" value="Chorismate lyase-like"/>
    <property type="match status" value="1"/>
</dbReference>
<evidence type="ECO:0000313" key="7">
    <source>
        <dbReference type="Proteomes" id="UP000501753"/>
    </source>
</evidence>
<dbReference type="InterPro" id="IPR036388">
    <property type="entry name" value="WH-like_DNA-bd_sf"/>
</dbReference>
<dbReference type="Pfam" id="PF00392">
    <property type="entry name" value="GntR"/>
    <property type="match status" value="1"/>
</dbReference>
<dbReference type="SUPFAM" id="SSF64288">
    <property type="entry name" value="Chorismate lyase-like"/>
    <property type="match status" value="1"/>
</dbReference>
<evidence type="ECO:0000256" key="2">
    <source>
        <dbReference type="ARBA" id="ARBA00023125"/>
    </source>
</evidence>
<dbReference type="InterPro" id="IPR028978">
    <property type="entry name" value="Chorismate_lyase_/UTRA_dom_sf"/>
</dbReference>
<keyword evidence="1" id="KW-0805">Transcription regulation</keyword>
<organism evidence="6 7">
    <name type="scientific">Streptomyces griseoviridis</name>
    <dbReference type="NCBI Taxonomy" id="45398"/>
    <lineage>
        <taxon>Bacteria</taxon>
        <taxon>Bacillati</taxon>
        <taxon>Actinomycetota</taxon>
        <taxon>Actinomycetes</taxon>
        <taxon>Kitasatosporales</taxon>
        <taxon>Streptomycetaceae</taxon>
        <taxon>Streptomyces</taxon>
    </lineage>
</organism>